<dbReference type="Proteomes" id="UP000326799">
    <property type="component" value="Unassembled WGS sequence"/>
</dbReference>
<evidence type="ECO:0000313" key="1">
    <source>
        <dbReference type="EMBL" id="KAB8225069.1"/>
    </source>
</evidence>
<sequence length="110" mass="12464">MDLLSWAKVHLGRNSSIIAGRQLPTKHSFRSFSSLPSPELPLSYPLPALFDTPFPNLVSAQRVRFGTSDSSSTVSKLFFPRLYCWSTPAIRMLHLHRRRYHPVCDPAQAV</sequence>
<dbReference type="EMBL" id="ML733396">
    <property type="protein sequence ID" value="KAB8225069.1"/>
    <property type="molecule type" value="Genomic_DNA"/>
</dbReference>
<protein>
    <submittedName>
        <fullName evidence="1">Uncharacterized protein</fullName>
    </submittedName>
</protein>
<keyword evidence="2" id="KW-1185">Reference proteome</keyword>
<accession>A0A5N6F610</accession>
<proteinExistence type="predicted"/>
<reference evidence="1 2" key="1">
    <citation type="submission" date="2019-04" db="EMBL/GenBank/DDBJ databases">
        <title>Fungal friends and foes A comparative genomics study of 23 Aspergillus species from section Flavi.</title>
        <authorList>
            <consortium name="DOE Joint Genome Institute"/>
            <person name="Kjaerbolling I."/>
            <person name="Vesth T.C."/>
            <person name="Frisvad J.C."/>
            <person name="Nybo J.L."/>
            <person name="Theobald S."/>
            <person name="Kildgaard S."/>
            <person name="Petersen T.I."/>
            <person name="Kuo A."/>
            <person name="Sato A."/>
            <person name="Lyhne E.K."/>
            <person name="Kogle M.E."/>
            <person name="Wiebenga A."/>
            <person name="Kun R.S."/>
            <person name="Lubbers R.J."/>
            <person name="Makela M.R."/>
            <person name="Barry K."/>
            <person name="Chovatia M."/>
            <person name="Clum A."/>
            <person name="Daum C."/>
            <person name="Haridas S."/>
            <person name="He G."/>
            <person name="LaButti K."/>
            <person name="Lipzen A."/>
            <person name="Mondo S."/>
            <person name="Pangilinan J."/>
            <person name="Riley R."/>
            <person name="Salamov A."/>
            <person name="Simmons B.A."/>
            <person name="Magnuson J.K."/>
            <person name="Henrissat B."/>
            <person name="Mortensen U.H."/>
            <person name="Larsen T.O."/>
            <person name="De vries R.P."/>
            <person name="Grigoriev I.V."/>
            <person name="Machida M."/>
            <person name="Baker S.E."/>
            <person name="Andersen M.R."/>
        </authorList>
    </citation>
    <scope>NUCLEOTIDE SEQUENCE [LARGE SCALE GENOMIC DNA]</scope>
    <source>
        <strain evidence="1 2">CBS 126849</strain>
    </source>
</reference>
<evidence type="ECO:0000313" key="2">
    <source>
        <dbReference type="Proteomes" id="UP000326799"/>
    </source>
</evidence>
<organism evidence="1 2">
    <name type="scientific">Aspergillus novoparasiticus</name>
    <dbReference type="NCBI Taxonomy" id="986946"/>
    <lineage>
        <taxon>Eukaryota</taxon>
        <taxon>Fungi</taxon>
        <taxon>Dikarya</taxon>
        <taxon>Ascomycota</taxon>
        <taxon>Pezizomycotina</taxon>
        <taxon>Eurotiomycetes</taxon>
        <taxon>Eurotiomycetidae</taxon>
        <taxon>Eurotiales</taxon>
        <taxon>Aspergillaceae</taxon>
        <taxon>Aspergillus</taxon>
        <taxon>Aspergillus subgen. Circumdati</taxon>
    </lineage>
</organism>
<dbReference type="AlphaFoldDB" id="A0A5N6F610"/>
<gene>
    <name evidence="1" type="ORF">BDV33DRAFT_125065</name>
</gene>
<name>A0A5N6F610_9EURO</name>